<evidence type="ECO:0000313" key="1">
    <source>
        <dbReference type="EMBL" id="KAF9488788.1"/>
    </source>
</evidence>
<accession>A0A9P5ZKL1</accession>
<evidence type="ECO:0000313" key="2">
    <source>
        <dbReference type="Proteomes" id="UP000807025"/>
    </source>
</evidence>
<evidence type="ECO:0008006" key="3">
    <source>
        <dbReference type="Google" id="ProtNLM"/>
    </source>
</evidence>
<organism evidence="1 2">
    <name type="scientific">Pleurotus eryngii</name>
    <name type="common">Boletus of the steppes</name>
    <dbReference type="NCBI Taxonomy" id="5323"/>
    <lineage>
        <taxon>Eukaryota</taxon>
        <taxon>Fungi</taxon>
        <taxon>Dikarya</taxon>
        <taxon>Basidiomycota</taxon>
        <taxon>Agaricomycotina</taxon>
        <taxon>Agaricomycetes</taxon>
        <taxon>Agaricomycetidae</taxon>
        <taxon>Agaricales</taxon>
        <taxon>Pleurotineae</taxon>
        <taxon>Pleurotaceae</taxon>
        <taxon>Pleurotus</taxon>
    </lineage>
</organism>
<sequence>MAPPTDSLNVTRVCQAWRNVALASNSAQIWSSINLSRSDTRSRLGKRGSKNDMVPMAINCKARKRMEANAPQRWRIAISSSTKLDRMSSEVMYRLTSEERLSKSSEFSTDSVRANLVWEFFGRYFVVILSYGVFGTEIWHRDVLQCWEEQNVLQEA</sequence>
<protein>
    <recommendedName>
        <fullName evidence="3">F-box domain-containing protein</fullName>
    </recommendedName>
</protein>
<dbReference type="Proteomes" id="UP000807025">
    <property type="component" value="Unassembled WGS sequence"/>
</dbReference>
<comment type="caution">
    <text evidence="1">The sequence shown here is derived from an EMBL/GenBank/DDBJ whole genome shotgun (WGS) entry which is preliminary data.</text>
</comment>
<name>A0A9P5ZKL1_PLEER</name>
<gene>
    <name evidence="1" type="ORF">BDN71DRAFT_1456884</name>
</gene>
<proteinExistence type="predicted"/>
<dbReference type="AlphaFoldDB" id="A0A9P5ZKL1"/>
<keyword evidence="2" id="KW-1185">Reference proteome</keyword>
<reference evidence="1" key="1">
    <citation type="submission" date="2020-11" db="EMBL/GenBank/DDBJ databases">
        <authorList>
            <consortium name="DOE Joint Genome Institute"/>
            <person name="Ahrendt S."/>
            <person name="Riley R."/>
            <person name="Andreopoulos W."/>
            <person name="Labutti K."/>
            <person name="Pangilinan J."/>
            <person name="Ruiz-Duenas F.J."/>
            <person name="Barrasa J.M."/>
            <person name="Sanchez-Garcia M."/>
            <person name="Camarero S."/>
            <person name="Miyauchi S."/>
            <person name="Serrano A."/>
            <person name="Linde D."/>
            <person name="Babiker R."/>
            <person name="Drula E."/>
            <person name="Ayuso-Fernandez I."/>
            <person name="Pacheco R."/>
            <person name="Padilla G."/>
            <person name="Ferreira P."/>
            <person name="Barriuso J."/>
            <person name="Kellner H."/>
            <person name="Castanera R."/>
            <person name="Alfaro M."/>
            <person name="Ramirez L."/>
            <person name="Pisabarro A.G."/>
            <person name="Kuo A."/>
            <person name="Tritt A."/>
            <person name="Lipzen A."/>
            <person name="He G."/>
            <person name="Yan M."/>
            <person name="Ng V."/>
            <person name="Cullen D."/>
            <person name="Martin F."/>
            <person name="Rosso M.-N."/>
            <person name="Henrissat B."/>
            <person name="Hibbett D."/>
            <person name="Martinez A.T."/>
            <person name="Grigoriev I.V."/>
        </authorList>
    </citation>
    <scope>NUCLEOTIDE SEQUENCE</scope>
    <source>
        <strain evidence="1">ATCC 90797</strain>
    </source>
</reference>
<dbReference type="EMBL" id="MU154696">
    <property type="protein sequence ID" value="KAF9488788.1"/>
    <property type="molecule type" value="Genomic_DNA"/>
</dbReference>